<feature type="compositionally biased region" description="Low complexity" evidence="1">
    <location>
        <begin position="10"/>
        <end position="28"/>
    </location>
</feature>
<proteinExistence type="predicted"/>
<dbReference type="Gene3D" id="3.40.50.720">
    <property type="entry name" value="NAD(P)-binding Rossmann-like Domain"/>
    <property type="match status" value="1"/>
</dbReference>
<dbReference type="Pfam" id="PF02558">
    <property type="entry name" value="ApbA"/>
    <property type="match status" value="1"/>
</dbReference>
<organism evidence="3 4">
    <name type="scientific">Spongiactinospora rosea</name>
    <dbReference type="NCBI Taxonomy" id="2248750"/>
    <lineage>
        <taxon>Bacteria</taxon>
        <taxon>Bacillati</taxon>
        <taxon>Actinomycetota</taxon>
        <taxon>Actinomycetes</taxon>
        <taxon>Streptosporangiales</taxon>
        <taxon>Streptosporangiaceae</taxon>
        <taxon>Spongiactinospora</taxon>
    </lineage>
</organism>
<name>A0A366LSL4_9ACTN</name>
<evidence type="ECO:0000256" key="1">
    <source>
        <dbReference type="SAM" id="MobiDB-lite"/>
    </source>
</evidence>
<dbReference type="AlphaFoldDB" id="A0A366LSL4"/>
<gene>
    <name evidence="3" type="ORF">DP939_30970</name>
</gene>
<keyword evidence="4" id="KW-1185">Reference proteome</keyword>
<evidence type="ECO:0000313" key="4">
    <source>
        <dbReference type="Proteomes" id="UP000253303"/>
    </source>
</evidence>
<dbReference type="Proteomes" id="UP000253303">
    <property type="component" value="Unassembled WGS sequence"/>
</dbReference>
<dbReference type="EMBL" id="QMEY01000017">
    <property type="protein sequence ID" value="RBQ16379.1"/>
    <property type="molecule type" value="Genomic_DNA"/>
</dbReference>
<dbReference type="InterPro" id="IPR013332">
    <property type="entry name" value="KPR_N"/>
</dbReference>
<accession>A0A366LSL4</accession>
<feature type="region of interest" description="Disordered" evidence="1">
    <location>
        <begin position="1"/>
        <end position="28"/>
    </location>
</feature>
<feature type="domain" description="Ketopantoate reductase N-terminal" evidence="2">
    <location>
        <begin position="54"/>
        <end position="177"/>
    </location>
</feature>
<evidence type="ECO:0000259" key="2">
    <source>
        <dbReference type="Pfam" id="PF02558"/>
    </source>
</evidence>
<comment type="caution">
    <text evidence="3">The sequence shown here is derived from an EMBL/GenBank/DDBJ whole genome shotgun (WGS) entry which is preliminary data.</text>
</comment>
<protein>
    <recommendedName>
        <fullName evidence="2">Ketopantoate reductase N-terminal domain-containing protein</fullName>
    </recommendedName>
</protein>
<reference evidence="3 4" key="1">
    <citation type="submission" date="2018-06" db="EMBL/GenBank/DDBJ databases">
        <title>Sphaerisporangium craniellae sp. nov., isolated from a marine sponge in the South China Sea.</title>
        <authorList>
            <person name="Li L."/>
        </authorList>
    </citation>
    <scope>NUCLEOTIDE SEQUENCE [LARGE SCALE GENOMIC DNA]</scope>
    <source>
        <strain evidence="3 4">LHW63015</strain>
    </source>
</reference>
<sequence>MGCGSWPTWPASGATATRRAPAARTGRPSMPYSPYRHIRYKHLNIWMYDDRMRVLVVGAGALGQVFGAWLAAGGAQVGYLVKPGREKWGEGGVPVYRLGRGGAVEQRLVPHEVLTRPVPGKWDMVWLCVDSTALSGRWMADLRDATGSATVVTITQSGQDVAILAEVWPREQIVQVTPAVFAYQAPLAVEVPRPGIAYWVPPGATLGVHGGEARVREVVAALRAGGVRAKAERLAGGGDLDAARMMPFIAALENATWSIRATRYALAAGASREALAITAARYGRRPPSGVPAWLARAALRVLPRVVPFDLPAYLRTHFTKVSAQTGLMLEEWIEEGTARGLPVTDLKALSAGRS</sequence>
<evidence type="ECO:0000313" key="3">
    <source>
        <dbReference type="EMBL" id="RBQ16379.1"/>
    </source>
</evidence>